<organism evidence="2 3">
    <name type="scientific">Fulvitalea axinellae</name>
    <dbReference type="NCBI Taxonomy" id="1182444"/>
    <lineage>
        <taxon>Bacteria</taxon>
        <taxon>Pseudomonadati</taxon>
        <taxon>Bacteroidota</taxon>
        <taxon>Cytophagia</taxon>
        <taxon>Cytophagales</taxon>
        <taxon>Persicobacteraceae</taxon>
        <taxon>Fulvitalea</taxon>
    </lineage>
</organism>
<dbReference type="Proteomes" id="UP001348817">
    <property type="component" value="Plasmid pFA3"/>
</dbReference>
<gene>
    <name evidence="2" type="ORF">FUAX_44920</name>
</gene>
<feature type="transmembrane region" description="Helical" evidence="1">
    <location>
        <begin position="131"/>
        <end position="149"/>
    </location>
</feature>
<keyword evidence="2" id="KW-0614">Plasmid</keyword>
<feature type="transmembrane region" description="Helical" evidence="1">
    <location>
        <begin position="23"/>
        <end position="44"/>
    </location>
</feature>
<dbReference type="Pfam" id="PF05656">
    <property type="entry name" value="DUF805"/>
    <property type="match status" value="1"/>
</dbReference>
<keyword evidence="1" id="KW-1133">Transmembrane helix</keyword>
<feature type="transmembrane region" description="Helical" evidence="1">
    <location>
        <begin position="164"/>
        <end position="184"/>
    </location>
</feature>
<evidence type="ECO:0000313" key="2">
    <source>
        <dbReference type="EMBL" id="BDD12060.1"/>
    </source>
</evidence>
<accession>A0AAU9DHM6</accession>
<dbReference type="EMBL" id="AP025317">
    <property type="protein sequence ID" value="BDD12060.1"/>
    <property type="molecule type" value="Genomic_DNA"/>
</dbReference>
<protein>
    <recommendedName>
        <fullName evidence="4">DUF805 domain-containing protein</fullName>
    </recommendedName>
</protein>
<evidence type="ECO:0008006" key="4">
    <source>
        <dbReference type="Google" id="ProtNLM"/>
    </source>
</evidence>
<dbReference type="AlphaFoldDB" id="A0AAU9DHM6"/>
<sequence length="222" mass="25009">MNTYLQVLKQYATFNERASRQEYWVFALYNITFVALAIVLDNMFGIAMPEFGYGPIYGLYTLAVLIPGLAVAVRRLHDVGKSGWMIFIAFIPIVGAIWLIVLMATKSNAGENQYGAEPNNIQNNESITDELILLTIVWTLLMSAFWGIFPKVNEQFYDTSTFKITSQITPIIGGLITFALAFVVNKTSKRIFLIVIGGLILLCNFYAVIDYYINFILLSNNL</sequence>
<geneLocation type="plasmid" evidence="2 3">
    <name>pFA3</name>
</geneLocation>
<reference evidence="2 3" key="1">
    <citation type="submission" date="2021-12" db="EMBL/GenBank/DDBJ databases">
        <title>Genome sequencing of bacteria with rrn-lacking chromosome and rrn-plasmid.</title>
        <authorList>
            <person name="Anda M."/>
            <person name="Iwasaki W."/>
        </authorList>
    </citation>
    <scope>NUCLEOTIDE SEQUENCE [LARGE SCALE GENOMIC DNA]</scope>
    <source>
        <strain evidence="2 3">DSM 100852</strain>
        <plasmid evidence="2 3">pFA3</plasmid>
    </source>
</reference>
<dbReference type="GO" id="GO:0005886">
    <property type="term" value="C:plasma membrane"/>
    <property type="evidence" value="ECO:0007669"/>
    <property type="project" value="TreeGrafter"/>
</dbReference>
<evidence type="ECO:0000313" key="3">
    <source>
        <dbReference type="Proteomes" id="UP001348817"/>
    </source>
</evidence>
<feature type="transmembrane region" description="Helical" evidence="1">
    <location>
        <begin position="56"/>
        <end position="77"/>
    </location>
</feature>
<feature type="transmembrane region" description="Helical" evidence="1">
    <location>
        <begin position="83"/>
        <end position="104"/>
    </location>
</feature>
<keyword evidence="3" id="KW-1185">Reference proteome</keyword>
<dbReference type="PANTHER" id="PTHR34980">
    <property type="entry name" value="INNER MEMBRANE PROTEIN-RELATED-RELATED"/>
    <property type="match status" value="1"/>
</dbReference>
<dbReference type="RefSeq" id="WP_338395430.1">
    <property type="nucleotide sequence ID" value="NZ_AP025317.1"/>
</dbReference>
<name>A0AAU9DHM6_9BACT</name>
<dbReference type="PANTHER" id="PTHR34980:SF2">
    <property type="entry name" value="INNER MEMBRANE PROTEIN YHAH-RELATED"/>
    <property type="match status" value="1"/>
</dbReference>
<keyword evidence="1" id="KW-0812">Transmembrane</keyword>
<dbReference type="InterPro" id="IPR008523">
    <property type="entry name" value="DUF805"/>
</dbReference>
<keyword evidence="1" id="KW-0472">Membrane</keyword>
<feature type="transmembrane region" description="Helical" evidence="1">
    <location>
        <begin position="191"/>
        <end position="213"/>
    </location>
</feature>
<evidence type="ECO:0000256" key="1">
    <source>
        <dbReference type="SAM" id="Phobius"/>
    </source>
</evidence>
<proteinExistence type="predicted"/>
<dbReference type="KEGG" id="fax:FUAX_44920"/>